<dbReference type="EMBL" id="KX758051">
    <property type="protein sequence ID" value="ASU92299.1"/>
    <property type="molecule type" value="mRNA"/>
</dbReference>
<feature type="signal peptide" evidence="2">
    <location>
        <begin position="1"/>
        <end position="27"/>
    </location>
</feature>
<sequence length="233" mass="26183">MKLGFSNILCGLCVLVEITKNAPLCDASSTNGKGGVDSVSKKSFVIELEDSTFERKTQASSGGTSGVWFVKFYAPWCGHCRSMENDWNELANILGKQINVAKIDATKHSVTAKRFGITSFPTLLLLKDGNFYQYENNNRTADALKQFALHGYKQVKSKPVPKEWSYFVRFKFFIKSGFYEVKRIYQLAYPGFITISFISFVLGIVIGAVCMFFSLVLFEKNTKGNKKPSIKHD</sequence>
<dbReference type="PANTHER" id="PTHR19991:SF2">
    <property type="entry name" value="GH08893P"/>
    <property type="match status" value="1"/>
</dbReference>
<keyword evidence="2" id="KW-0732">Signal</keyword>
<dbReference type="Pfam" id="PF00085">
    <property type="entry name" value="Thioredoxin"/>
    <property type="match status" value="1"/>
</dbReference>
<name>A0A286LPK1_BABMI</name>
<organism evidence="4">
    <name type="scientific">Babesia microti</name>
    <dbReference type="NCBI Taxonomy" id="5868"/>
    <lineage>
        <taxon>Eukaryota</taxon>
        <taxon>Sar</taxon>
        <taxon>Alveolata</taxon>
        <taxon>Apicomplexa</taxon>
        <taxon>Aconoidasida</taxon>
        <taxon>Piroplasmida</taxon>
        <taxon>Babesiidae</taxon>
        <taxon>Babesia</taxon>
    </lineage>
</organism>
<feature type="transmembrane region" description="Helical" evidence="1">
    <location>
        <begin position="192"/>
        <end position="218"/>
    </location>
</feature>
<dbReference type="PANTHER" id="PTHR19991">
    <property type="entry name" value="L 2 01289"/>
    <property type="match status" value="1"/>
</dbReference>
<dbReference type="PROSITE" id="PS00194">
    <property type="entry name" value="THIOREDOXIN_1"/>
    <property type="match status" value="1"/>
</dbReference>
<dbReference type="AlphaFoldDB" id="A0A286LPK1"/>
<reference evidence="4" key="1">
    <citation type="submission" date="2016-08" db="EMBL/GenBank/DDBJ databases">
        <title>Transcriptome of Babesia microti from infected mice.</title>
        <authorList>
            <person name="Gong H."/>
            <person name="Zhang H."/>
            <person name="Zhou Y."/>
            <person name="Cao J."/>
            <person name="Zhao S."/>
            <person name="Xiong K."/>
            <person name="Zhang H."/>
        </authorList>
    </citation>
    <scope>NUCLEOTIDE SEQUENCE</scope>
</reference>
<evidence type="ECO:0000313" key="4">
    <source>
        <dbReference type="EMBL" id="ASU92299.1"/>
    </source>
</evidence>
<feature type="chain" id="PRO_5011602330" evidence="2">
    <location>
        <begin position="28"/>
        <end position="233"/>
    </location>
</feature>
<dbReference type="Gene3D" id="3.40.30.10">
    <property type="entry name" value="Glutaredoxin"/>
    <property type="match status" value="1"/>
</dbReference>
<dbReference type="PRINTS" id="PR00421">
    <property type="entry name" value="THIOREDOXIN"/>
</dbReference>
<dbReference type="PROSITE" id="PS51352">
    <property type="entry name" value="THIOREDOXIN_2"/>
    <property type="match status" value="1"/>
</dbReference>
<evidence type="ECO:0000256" key="1">
    <source>
        <dbReference type="SAM" id="Phobius"/>
    </source>
</evidence>
<keyword evidence="1" id="KW-0812">Transmembrane</keyword>
<dbReference type="InterPro" id="IPR036249">
    <property type="entry name" value="Thioredoxin-like_sf"/>
</dbReference>
<evidence type="ECO:0000256" key="2">
    <source>
        <dbReference type="SAM" id="SignalP"/>
    </source>
</evidence>
<evidence type="ECO:0000259" key="3">
    <source>
        <dbReference type="PROSITE" id="PS51352"/>
    </source>
</evidence>
<dbReference type="VEuPathDB" id="PiroplasmaDB:BmR1_04g09385"/>
<keyword evidence="1" id="KW-0472">Membrane</keyword>
<dbReference type="InterPro" id="IPR017937">
    <property type="entry name" value="Thioredoxin_CS"/>
</dbReference>
<proteinExistence type="evidence at transcript level"/>
<protein>
    <submittedName>
        <fullName evidence="4">Trx4</fullName>
    </submittedName>
</protein>
<accession>A0A286LPK1</accession>
<dbReference type="InterPro" id="IPR013766">
    <property type="entry name" value="Thioredoxin_domain"/>
</dbReference>
<keyword evidence="1" id="KW-1133">Transmembrane helix</keyword>
<feature type="domain" description="Thioredoxin" evidence="3">
    <location>
        <begin position="16"/>
        <end position="154"/>
    </location>
</feature>
<dbReference type="SUPFAM" id="SSF52833">
    <property type="entry name" value="Thioredoxin-like"/>
    <property type="match status" value="1"/>
</dbReference>
<dbReference type="CDD" id="cd02961">
    <property type="entry name" value="PDI_a_family"/>
    <property type="match status" value="1"/>
</dbReference>